<feature type="compositionally biased region" description="Basic and acidic residues" evidence="1">
    <location>
        <begin position="44"/>
        <end position="63"/>
    </location>
</feature>
<feature type="compositionally biased region" description="Basic and acidic residues" evidence="1">
    <location>
        <begin position="84"/>
        <end position="94"/>
    </location>
</feature>
<gene>
    <name evidence="2" type="ordered locus">LOC_Os12g09680</name>
</gene>
<feature type="compositionally biased region" description="Basic residues" evidence="1">
    <location>
        <begin position="64"/>
        <end position="73"/>
    </location>
</feature>
<evidence type="ECO:0000256" key="1">
    <source>
        <dbReference type="SAM" id="MobiDB-lite"/>
    </source>
</evidence>
<feature type="region of interest" description="Disordered" evidence="1">
    <location>
        <begin position="288"/>
        <end position="360"/>
    </location>
</feature>
<organism evidence="2">
    <name type="scientific">Oryza sativa subsp. japonica</name>
    <name type="common">Rice</name>
    <dbReference type="NCBI Taxonomy" id="39947"/>
    <lineage>
        <taxon>Eukaryota</taxon>
        <taxon>Viridiplantae</taxon>
        <taxon>Streptophyta</taxon>
        <taxon>Embryophyta</taxon>
        <taxon>Tracheophyta</taxon>
        <taxon>Spermatophyta</taxon>
        <taxon>Magnoliopsida</taxon>
        <taxon>Liliopsida</taxon>
        <taxon>Poales</taxon>
        <taxon>Poaceae</taxon>
        <taxon>BOP clade</taxon>
        <taxon>Oryzoideae</taxon>
        <taxon>Oryzeae</taxon>
        <taxon>Oryzinae</taxon>
        <taxon>Oryza</taxon>
        <taxon>Oryza sativa</taxon>
    </lineage>
</organism>
<reference evidence="2" key="3">
    <citation type="submission" date="2006-01" db="EMBL/GenBank/DDBJ databases">
        <authorList>
            <person name="Buell R."/>
        </authorList>
    </citation>
    <scope>NUCLEOTIDE SEQUENCE</scope>
</reference>
<dbReference type="EMBL" id="DP000011">
    <property type="protein sequence ID" value="ABA96665.1"/>
    <property type="molecule type" value="Genomic_DNA"/>
</dbReference>
<sequence>MARAAARSPVAIGGAEGGGACPKQRRTWEREKKGGGGGFPRRAWRPEREMKAAATTHRREGADRRRRHLRRERRGISSGEDDHDGLHRWPEMEKNGGLTGGRGKWGFGGVPATGGGGRGSNRLARPYLINFWTWTGAKQISQVVVFIDLVRANTVPTPSAERGFFVNKFMFDCISEGGVAKESIVIDVAGDDSPSDDDAEAREIERHYKEVKRKMKTRKAYNLNDVKKEQIEGKSSWPEDGREALNVLGYIKVPGKPRSKRRRELNELAKPKKVSKFGTTIRCRTYKKSGHNKSSCHKYTDAGTSTTASRHTTNAANASNNSVPSSIGQSRKRKAVELSTSTSACQTWRRSPPVKKAPNKTNPMVKVAASARVLTRQGGSASVNLQAIVPHSQSSRTALVRITSGKACVFVQVQEPASAKTKKSTPSRLMFLFHGNLIRCDVFLHT</sequence>
<feature type="compositionally biased region" description="Low complexity" evidence="1">
    <location>
        <begin position="304"/>
        <end position="322"/>
    </location>
</feature>
<name>Q2QWD9_ORYSJ</name>
<evidence type="ECO:0000313" key="2">
    <source>
        <dbReference type="EMBL" id="ABA96665.1"/>
    </source>
</evidence>
<feature type="region of interest" description="Disordered" evidence="1">
    <location>
        <begin position="1"/>
        <end position="102"/>
    </location>
</feature>
<accession>Q2QWD9</accession>
<proteinExistence type="predicted"/>
<dbReference type="AlphaFoldDB" id="Q2QWD9"/>
<reference evidence="2" key="2">
    <citation type="submission" date="2005-04" db="EMBL/GenBank/DDBJ databases">
        <authorList>
            <person name="Buell C.R."/>
            <person name="Wing R.A."/>
            <person name="McCombie W.A."/>
            <person name="Ouyang S."/>
        </authorList>
    </citation>
    <scope>NUCLEOTIDE SEQUENCE</scope>
</reference>
<protein>
    <submittedName>
        <fullName evidence="2">Uncharacterized protein</fullName>
    </submittedName>
</protein>
<feature type="compositionally biased region" description="Polar residues" evidence="1">
    <location>
        <begin position="338"/>
        <end position="349"/>
    </location>
</feature>
<reference evidence="2" key="1">
    <citation type="journal article" date="2005" name="BMC Biol.">
        <title>The sequence of rice chromosomes 11 and 12, rich in disease resistance genes and recent gene duplications.</title>
        <authorList>
            <consortium name="The rice chromosomes 11 and 12 sequencing consortia"/>
        </authorList>
    </citation>
    <scope>NUCLEOTIDE SEQUENCE [LARGE SCALE GENOMIC DNA]</scope>
</reference>